<dbReference type="Pfam" id="PF01973">
    <property type="entry name" value="MptE-like"/>
    <property type="match status" value="1"/>
</dbReference>
<keyword evidence="1" id="KW-0808">Transferase</keyword>
<dbReference type="AlphaFoldDB" id="A0A8G2FWE1"/>
<protein>
    <recommendedName>
        <fullName evidence="1">6-hydroxymethyl-7,8-dihydropterin pyrophosphokinase</fullName>
        <shortName evidence="1">HPPK</shortName>
        <ecNumber evidence="1">2.7.6.3</ecNumber>
    </recommendedName>
    <alternativeName>
        <fullName evidence="1">2-amino-4-hydroxy-6-hydroxymethyldihydropteridine pyrophosphokinase</fullName>
    </alternativeName>
    <alternativeName>
        <fullName evidence="1">6-hydroxymethyl-7,8-dihydropterin diphosphokinase</fullName>
        <shortName evidence="1">6-HMPDK</shortName>
    </alternativeName>
    <alternativeName>
        <fullName evidence="1">7,8-dihydro-6-hydroxymethylpterin diphosphokinase</fullName>
    </alternativeName>
    <alternativeName>
        <fullName evidence="1">7,8-dihydro-6-hydroxymethylpterin pyrophosphokinase</fullName>
        <shortName evidence="1">PPPK</shortName>
    </alternativeName>
</protein>
<dbReference type="EMBL" id="FWYE01000001">
    <property type="protein sequence ID" value="SMD30678.1"/>
    <property type="molecule type" value="Genomic_DNA"/>
</dbReference>
<comment type="caution">
    <text evidence="3">The sequence shown here is derived from an EMBL/GenBank/DDBJ whole genome shotgun (WGS) entry which is preliminary data.</text>
</comment>
<keyword evidence="1" id="KW-0418">Kinase</keyword>
<dbReference type="GO" id="GO:0000287">
    <property type="term" value="F:magnesium ion binding"/>
    <property type="evidence" value="ECO:0007669"/>
    <property type="project" value="UniProtKB-UniRule"/>
</dbReference>
<dbReference type="InterPro" id="IPR027510">
    <property type="entry name" value="HMPDK_MptE"/>
</dbReference>
<organism evidence="3 4">
    <name type="scientific">Picrophilus torridus (strain ATCC 700027 / DSM 9790 / JCM 10055 / NBRC 100828 / KAW 2/3)</name>
    <dbReference type="NCBI Taxonomy" id="1122961"/>
    <lineage>
        <taxon>Archaea</taxon>
        <taxon>Methanobacteriati</taxon>
        <taxon>Thermoplasmatota</taxon>
        <taxon>Thermoplasmata</taxon>
        <taxon>Thermoplasmatales</taxon>
        <taxon>Picrophilaceae</taxon>
        <taxon>Picrophilus</taxon>
    </lineage>
</organism>
<dbReference type="EC" id="2.7.6.3" evidence="1"/>
<keyword evidence="1" id="KW-0460">Magnesium</keyword>
<dbReference type="GO" id="GO:0005524">
    <property type="term" value="F:ATP binding"/>
    <property type="evidence" value="ECO:0007669"/>
    <property type="project" value="UniProtKB-UniRule"/>
</dbReference>
<gene>
    <name evidence="1" type="primary">mptE</name>
    <name evidence="3" type="ORF">SAMN02745355_0572</name>
</gene>
<keyword evidence="4" id="KW-1185">Reference proteome</keyword>
<comment type="catalytic activity">
    <reaction evidence="1">
        <text>6-hydroxymethyl-7,8-dihydropterin + ATP = (7,8-dihydropterin-6-yl)methyl diphosphate + AMP + H(+)</text>
        <dbReference type="Rhea" id="RHEA:11412"/>
        <dbReference type="ChEBI" id="CHEBI:15378"/>
        <dbReference type="ChEBI" id="CHEBI:30616"/>
        <dbReference type="ChEBI" id="CHEBI:44841"/>
        <dbReference type="ChEBI" id="CHEBI:72950"/>
        <dbReference type="ChEBI" id="CHEBI:456215"/>
        <dbReference type="EC" id="2.7.6.3"/>
    </reaction>
</comment>
<evidence type="ECO:0000256" key="1">
    <source>
        <dbReference type="HAMAP-Rule" id="MF_02131"/>
    </source>
</evidence>
<feature type="domain" description="6-hydroxymethylpterin diphosphokinase MptE-like" evidence="2">
    <location>
        <begin position="33"/>
        <end position="176"/>
    </location>
</feature>
<accession>A0A8G2FWE1</accession>
<dbReference type="GO" id="GO:0003848">
    <property type="term" value="F:2-amino-4-hydroxy-6-hydroxymethyldihydropteridine diphosphokinase activity"/>
    <property type="evidence" value="ECO:0007669"/>
    <property type="project" value="UniProtKB-UniRule"/>
</dbReference>
<comment type="function">
    <text evidence="1">Catalyzes the transfer of diphosphate from ATP to 6-hydroxymethyl-7,8-dihydropterin (6-HMD), leading to 6-hydroxymethyl-7,8-dihydropterin diphosphate (6-HMDP).</text>
</comment>
<name>A0A8G2FWE1_PICTO</name>
<evidence type="ECO:0000313" key="3">
    <source>
        <dbReference type="EMBL" id="SMD30678.1"/>
    </source>
</evidence>
<proteinExistence type="inferred from homology"/>
<reference evidence="3 4" key="1">
    <citation type="submission" date="2017-04" db="EMBL/GenBank/DDBJ databases">
        <authorList>
            <person name="Varghese N."/>
            <person name="Submissions S."/>
        </authorList>
    </citation>
    <scope>NUCLEOTIDE SEQUENCE [LARGE SCALE GENOMIC DNA]</scope>
    <source>
        <strain evidence="3 4">DSM 9789</strain>
    </source>
</reference>
<keyword evidence="1" id="KW-0067">ATP-binding</keyword>
<evidence type="ECO:0000313" key="4">
    <source>
        <dbReference type="Proteomes" id="UP000192315"/>
    </source>
</evidence>
<dbReference type="HAMAP" id="MF_02131">
    <property type="entry name" value="HMPDK_arch"/>
    <property type="match status" value="1"/>
</dbReference>
<keyword evidence="1" id="KW-0547">Nucleotide-binding</keyword>
<comment type="similarity">
    <text evidence="1">Belongs to the archaeal 6-HMPDK family.</text>
</comment>
<dbReference type="PANTHER" id="PTHR39648">
    <property type="entry name" value="6-HYDROXYMETHYL-7,8-DIHYDROPTERIN PYROPHOSPHOKINASE"/>
    <property type="match status" value="1"/>
</dbReference>
<dbReference type="GO" id="GO:0016301">
    <property type="term" value="F:kinase activity"/>
    <property type="evidence" value="ECO:0007669"/>
    <property type="project" value="UniProtKB-KW"/>
</dbReference>
<dbReference type="InterPro" id="IPR002826">
    <property type="entry name" value="MptE-like"/>
</dbReference>
<sequence>MRLKRWIPLYREIAADLNIRTFNDYYASKMLQNYAFTMKDIKFNERTAYIIGNSPDMEDYLPSISSGIKIVADSAITRYLMRCGYPDIIVTDLDGNINDIINANKNGVLTFIHAHGDNIIKINSYIKYFKNFIGTTQHIPIKNIYNFGGFTDGDRAAYIADYFNFNEIVLIGFDFNRPYIKDYYTVNDIIMKRKKLQWALKLIKMLAESRGSKFTESGIIEI</sequence>
<comment type="cofactor">
    <cofactor evidence="1">
        <name>Mg(2+)</name>
        <dbReference type="ChEBI" id="CHEBI:18420"/>
    </cofactor>
</comment>
<dbReference type="Proteomes" id="UP000192315">
    <property type="component" value="Unassembled WGS sequence"/>
</dbReference>
<dbReference type="PANTHER" id="PTHR39648:SF1">
    <property type="entry name" value="6-HYDROXYMETHYL-7,8-DIHYDROPTERIN PYROPHOSPHOKINASE"/>
    <property type="match status" value="1"/>
</dbReference>
<evidence type="ECO:0000259" key="2">
    <source>
        <dbReference type="Pfam" id="PF01973"/>
    </source>
</evidence>